<protein>
    <recommendedName>
        <fullName evidence="6">NB-ARC domain-containing protein</fullName>
    </recommendedName>
</protein>
<sequence>MPLYVLCHELSLTSLDDFADAIQKALKLEKLGQKPAKALDNRRLQEVGFEYLDDLVNLGFFDKVAKDRTDIHYLIHDLMHDLAQDVSSKDCFTTDGSQLQSLPSTIRHLSIITTAQYSEFEKNISAAPPPWLGEASTLIHLQSIYLEDCKHLRTLPPFVHLKCLKKLHLSRICGTAEVLTHSLEELVINEVDDLQRWAISDELFLLASELQVLEIKGCPKLNDHPLSCYLSAQIVFPLLHHFIIHDCPLLMPLPPLPLGPKVLRITIVNVGSLSNESLSYYQFKSLPYYKTLILDGKDKLRTPDGVLTLQNLGALSEVSFISCSNLTWFSWVEAFRQLKLLKKLNFEDCSNLLSVPAAQEDQDYRNSHQFPCVENLAIESCCIRGNQLAHLLSLLPSLSCLELEDCPRAEDDECMLLIPPGPLTSSKEICIENCVNLSCGSSEALRQLISLEKLKISFKFISSLMPDEMEEEGHSLGQSILLPSSLQELPHLFEEPEITDSPDLETLDLHSCTELEEIGLHQCGALSSVRGLHTCIHLRSIEVFDSLLFCKNGTSVKLEIIYCPCILSLQEQCLPASLEELVIESCENLLSLPDEMHHLSSLNKLEIKSCPGIKSLPESGLPPALREFWVWDCSEEIKKRGTIWDDVSCEFVIPGCGQAWLC</sequence>
<feature type="domain" description="R13L1/DRL21-like LRR repeat region" evidence="3">
    <location>
        <begin position="125"/>
        <end position="171"/>
    </location>
</feature>
<dbReference type="STRING" id="4537.A0A0E0LS27"/>
<evidence type="ECO:0000259" key="2">
    <source>
        <dbReference type="Pfam" id="PF23559"/>
    </source>
</evidence>
<dbReference type="SUPFAM" id="SSF52058">
    <property type="entry name" value="L domain-like"/>
    <property type="match status" value="2"/>
</dbReference>
<keyword evidence="1" id="KW-0433">Leucine-rich repeat</keyword>
<dbReference type="Gene3D" id="3.80.10.10">
    <property type="entry name" value="Ribonuclease Inhibitor"/>
    <property type="match status" value="3"/>
</dbReference>
<dbReference type="Pfam" id="PF25019">
    <property type="entry name" value="LRR_R13L1-DRL21"/>
    <property type="match status" value="1"/>
</dbReference>
<dbReference type="eggNOG" id="KOG4658">
    <property type="taxonomic scope" value="Eukaryota"/>
</dbReference>
<evidence type="ECO:0000259" key="3">
    <source>
        <dbReference type="Pfam" id="PF25019"/>
    </source>
</evidence>
<keyword evidence="5" id="KW-1185">Reference proteome</keyword>
<name>A0A0E0LS27_ORYPU</name>
<dbReference type="OMA" id="DWTESEN"/>
<dbReference type="Pfam" id="PF23559">
    <property type="entry name" value="WHD_DRP"/>
    <property type="match status" value="1"/>
</dbReference>
<evidence type="ECO:0000313" key="4">
    <source>
        <dbReference type="EnsemblPlants" id="OPUNC08G05110.1"/>
    </source>
</evidence>
<proteinExistence type="predicted"/>
<evidence type="ECO:0000256" key="1">
    <source>
        <dbReference type="ARBA" id="ARBA00022614"/>
    </source>
</evidence>
<dbReference type="InterPro" id="IPR056789">
    <property type="entry name" value="LRR_R13L1-DRL21"/>
</dbReference>
<dbReference type="HOGENOM" id="CLU_414698_0_0_1"/>
<dbReference type="InterPro" id="IPR032675">
    <property type="entry name" value="LRR_dom_sf"/>
</dbReference>
<dbReference type="InterPro" id="IPR058922">
    <property type="entry name" value="WHD_DRP"/>
</dbReference>
<feature type="domain" description="Disease resistance protein winged helix" evidence="2">
    <location>
        <begin position="40"/>
        <end position="83"/>
    </location>
</feature>
<dbReference type="Gramene" id="OPUNC08G05110.1">
    <property type="protein sequence ID" value="OPUNC08G05110.1"/>
    <property type="gene ID" value="OPUNC08G05110"/>
</dbReference>
<reference evidence="4" key="2">
    <citation type="submission" date="2018-05" db="EMBL/GenBank/DDBJ databases">
        <title>OpunRS2 (Oryza punctata Reference Sequence Version 2).</title>
        <authorList>
            <person name="Zhang J."/>
            <person name="Kudrna D."/>
            <person name="Lee S."/>
            <person name="Talag J."/>
            <person name="Welchert J."/>
            <person name="Wing R.A."/>
        </authorList>
    </citation>
    <scope>NUCLEOTIDE SEQUENCE [LARGE SCALE GENOMIC DNA]</scope>
</reference>
<dbReference type="PANTHER" id="PTHR36766">
    <property type="entry name" value="PLANT BROAD-SPECTRUM MILDEW RESISTANCE PROTEIN RPW8"/>
    <property type="match status" value="1"/>
</dbReference>
<evidence type="ECO:0008006" key="6">
    <source>
        <dbReference type="Google" id="ProtNLM"/>
    </source>
</evidence>
<dbReference type="PANTHER" id="PTHR36766:SF40">
    <property type="entry name" value="DISEASE RESISTANCE PROTEIN RGA3"/>
    <property type="match status" value="1"/>
</dbReference>
<dbReference type="EnsemblPlants" id="OPUNC08G05110.1">
    <property type="protein sequence ID" value="OPUNC08G05110.1"/>
    <property type="gene ID" value="OPUNC08G05110"/>
</dbReference>
<dbReference type="AlphaFoldDB" id="A0A0E0LS27"/>
<evidence type="ECO:0000313" key="5">
    <source>
        <dbReference type="Proteomes" id="UP000026962"/>
    </source>
</evidence>
<dbReference type="Proteomes" id="UP000026962">
    <property type="component" value="Chromosome 8"/>
</dbReference>
<accession>A0A0E0LS27</accession>
<organism evidence="4">
    <name type="scientific">Oryza punctata</name>
    <name type="common">Red rice</name>
    <dbReference type="NCBI Taxonomy" id="4537"/>
    <lineage>
        <taxon>Eukaryota</taxon>
        <taxon>Viridiplantae</taxon>
        <taxon>Streptophyta</taxon>
        <taxon>Embryophyta</taxon>
        <taxon>Tracheophyta</taxon>
        <taxon>Spermatophyta</taxon>
        <taxon>Magnoliopsida</taxon>
        <taxon>Liliopsida</taxon>
        <taxon>Poales</taxon>
        <taxon>Poaceae</taxon>
        <taxon>BOP clade</taxon>
        <taxon>Oryzoideae</taxon>
        <taxon>Oryzeae</taxon>
        <taxon>Oryzinae</taxon>
        <taxon>Oryza</taxon>
    </lineage>
</organism>
<reference evidence="4" key="1">
    <citation type="submission" date="2015-04" db="UniProtKB">
        <authorList>
            <consortium name="EnsemblPlants"/>
        </authorList>
    </citation>
    <scope>IDENTIFICATION</scope>
</reference>